<name>A0A1M5SD54_9FIRM</name>
<dbReference type="Proteomes" id="UP000183967">
    <property type="component" value="Unassembled WGS sequence"/>
</dbReference>
<organism evidence="7 8">
    <name type="scientific">Caloranaerobacter azorensis DSM 13643</name>
    <dbReference type="NCBI Taxonomy" id="1121264"/>
    <lineage>
        <taxon>Bacteria</taxon>
        <taxon>Bacillati</taxon>
        <taxon>Bacillota</taxon>
        <taxon>Tissierellia</taxon>
        <taxon>Tissierellales</taxon>
        <taxon>Thermohalobacteraceae</taxon>
        <taxon>Caloranaerobacter</taxon>
    </lineage>
</organism>
<dbReference type="UniPathway" id="UPA00148"/>
<dbReference type="InterPro" id="IPR000878">
    <property type="entry name" value="4pyrrol_Mease"/>
</dbReference>
<evidence type="ECO:0000313" key="8">
    <source>
        <dbReference type="Proteomes" id="UP000183967"/>
    </source>
</evidence>
<dbReference type="GO" id="GO:0032259">
    <property type="term" value="P:methylation"/>
    <property type="evidence" value="ECO:0007669"/>
    <property type="project" value="UniProtKB-KW"/>
</dbReference>
<evidence type="ECO:0000256" key="5">
    <source>
        <dbReference type="ARBA" id="ARBA00022691"/>
    </source>
</evidence>
<dbReference type="InterPro" id="IPR051810">
    <property type="entry name" value="Precorrin_MeTrfase"/>
</dbReference>
<evidence type="ECO:0000313" key="7">
    <source>
        <dbReference type="EMBL" id="SHH36401.1"/>
    </source>
</evidence>
<evidence type="ECO:0000256" key="1">
    <source>
        <dbReference type="ARBA" id="ARBA00004953"/>
    </source>
</evidence>
<dbReference type="AlphaFoldDB" id="A0A1M5SD54"/>
<dbReference type="Gene3D" id="3.30.950.10">
    <property type="entry name" value="Methyltransferase, Cobalt-precorrin-4 Transmethylase, Domain 2"/>
    <property type="match status" value="1"/>
</dbReference>
<proteinExistence type="predicted"/>
<dbReference type="InterPro" id="IPR006363">
    <property type="entry name" value="Cbl_synth_CobJ/CibH_dom"/>
</dbReference>
<dbReference type="InterPro" id="IPR014776">
    <property type="entry name" value="4pyrrole_Mease_sub2"/>
</dbReference>
<feature type="domain" description="Tetrapyrrole methylase" evidence="6">
    <location>
        <begin position="6"/>
        <end position="212"/>
    </location>
</feature>
<reference evidence="8" key="1">
    <citation type="submission" date="2016-11" db="EMBL/GenBank/DDBJ databases">
        <authorList>
            <person name="Varghese N."/>
            <person name="Submissions S."/>
        </authorList>
    </citation>
    <scope>NUCLEOTIDE SEQUENCE [LARGE SCALE GENOMIC DNA]</scope>
    <source>
        <strain evidence="8">DSM 13643</strain>
    </source>
</reference>
<dbReference type="OrthoDB" id="9772960at2"/>
<evidence type="ECO:0000256" key="2">
    <source>
        <dbReference type="ARBA" id="ARBA00022573"/>
    </source>
</evidence>
<accession>A0A1M5SD54</accession>
<evidence type="ECO:0000256" key="3">
    <source>
        <dbReference type="ARBA" id="ARBA00022603"/>
    </source>
</evidence>
<dbReference type="InterPro" id="IPR035996">
    <property type="entry name" value="4pyrrol_Methylase_sf"/>
</dbReference>
<dbReference type="RefSeq" id="WP_073195263.1">
    <property type="nucleotide sequence ID" value="NZ_FQXO01000011.1"/>
</dbReference>
<keyword evidence="5" id="KW-0949">S-adenosyl-L-methionine</keyword>
<dbReference type="SUPFAM" id="SSF53790">
    <property type="entry name" value="Tetrapyrrole methylase"/>
    <property type="match status" value="1"/>
</dbReference>
<comment type="pathway">
    <text evidence="1">Cofactor biosynthesis; adenosylcobalamin biosynthesis.</text>
</comment>
<dbReference type="CDD" id="cd11646">
    <property type="entry name" value="Precorrin_3B_C17_MT"/>
    <property type="match status" value="1"/>
</dbReference>
<dbReference type="PANTHER" id="PTHR47036:SF1">
    <property type="entry name" value="COBALT-FACTOR III C(17)-METHYLTRANSFERASE-RELATED"/>
    <property type="match status" value="1"/>
</dbReference>
<sequence>MNNKGKIYVVGIGPGNMEHMSLMALKAIEKSQVVIGYKTYINLIKDLLKDKEVIDSSMKKEIERCNLTIDEAEKGRIVSIVSSGDPGIYGMAGIILELINKRKSEIDVEIVPGISAANAAAASLGSPLMHDFAVISLSNLLTDWEIIKKRIECAAAGDFIISLYNPKSKRRVNQIAESRDIILKYRKPSTPVGIVKNAKRTGEKVIITDLENMLNYEIDMFTIIIVGNSNTYIENGKMITPRGYNI</sequence>
<evidence type="ECO:0000256" key="4">
    <source>
        <dbReference type="ARBA" id="ARBA00022679"/>
    </source>
</evidence>
<keyword evidence="2" id="KW-0169">Cobalamin biosynthesis</keyword>
<keyword evidence="4 7" id="KW-0808">Transferase</keyword>
<dbReference type="GO" id="GO:0008168">
    <property type="term" value="F:methyltransferase activity"/>
    <property type="evidence" value="ECO:0007669"/>
    <property type="project" value="UniProtKB-KW"/>
</dbReference>
<dbReference type="GO" id="GO:0009236">
    <property type="term" value="P:cobalamin biosynthetic process"/>
    <property type="evidence" value="ECO:0007669"/>
    <property type="project" value="UniProtKB-UniPathway"/>
</dbReference>
<gene>
    <name evidence="7" type="ORF">SAMN02745135_00552</name>
</gene>
<dbReference type="Gene3D" id="3.40.1010.10">
    <property type="entry name" value="Cobalt-precorrin-4 Transmethylase, Domain 1"/>
    <property type="match status" value="1"/>
</dbReference>
<dbReference type="EMBL" id="FQXO01000011">
    <property type="protein sequence ID" value="SHH36401.1"/>
    <property type="molecule type" value="Genomic_DNA"/>
</dbReference>
<protein>
    <submittedName>
        <fullName evidence="7">Cobalt-precorrin 3 C17-methyltransferase</fullName>
    </submittedName>
</protein>
<evidence type="ECO:0000259" key="6">
    <source>
        <dbReference type="Pfam" id="PF00590"/>
    </source>
</evidence>
<keyword evidence="8" id="KW-1185">Reference proteome</keyword>
<dbReference type="NCBIfam" id="TIGR01466">
    <property type="entry name" value="cobJ_cbiH"/>
    <property type="match status" value="1"/>
</dbReference>
<dbReference type="PANTHER" id="PTHR47036">
    <property type="entry name" value="COBALT-FACTOR III C(17)-METHYLTRANSFERASE-RELATED"/>
    <property type="match status" value="1"/>
</dbReference>
<dbReference type="Pfam" id="PF00590">
    <property type="entry name" value="TP_methylase"/>
    <property type="match status" value="1"/>
</dbReference>
<keyword evidence="3 7" id="KW-0489">Methyltransferase</keyword>
<dbReference type="InterPro" id="IPR014777">
    <property type="entry name" value="4pyrrole_Mease_sub1"/>
</dbReference>